<gene>
    <name evidence="2" type="ORF">MYCIT1_LOCUS25</name>
    <name evidence="3" type="ORF">MYCIT1_LOCUS308</name>
</gene>
<evidence type="ECO:0000313" key="3">
    <source>
        <dbReference type="EMBL" id="CAK5261963.1"/>
    </source>
</evidence>
<evidence type="ECO:0000256" key="1">
    <source>
        <dbReference type="SAM" id="Phobius"/>
    </source>
</evidence>
<organism evidence="2 4">
    <name type="scientific">Mycena citricolor</name>
    <dbReference type="NCBI Taxonomy" id="2018698"/>
    <lineage>
        <taxon>Eukaryota</taxon>
        <taxon>Fungi</taxon>
        <taxon>Dikarya</taxon>
        <taxon>Basidiomycota</taxon>
        <taxon>Agaricomycotina</taxon>
        <taxon>Agaricomycetes</taxon>
        <taxon>Agaricomycetidae</taxon>
        <taxon>Agaricales</taxon>
        <taxon>Marasmiineae</taxon>
        <taxon>Mycenaceae</taxon>
        <taxon>Mycena</taxon>
    </lineage>
</organism>
<comment type="caution">
    <text evidence="2">The sequence shown here is derived from an EMBL/GenBank/DDBJ whole genome shotgun (WGS) entry which is preliminary data.</text>
</comment>
<dbReference type="EMBL" id="CAVNYO010000001">
    <property type="protein sequence ID" value="CAK5261812.1"/>
    <property type="molecule type" value="Genomic_DNA"/>
</dbReference>
<protein>
    <submittedName>
        <fullName evidence="2">Uncharacterized protein</fullName>
    </submittedName>
</protein>
<accession>A0AAD2GT48</accession>
<dbReference type="EMBL" id="CAVNYO010000004">
    <property type="protein sequence ID" value="CAK5261963.1"/>
    <property type="molecule type" value="Genomic_DNA"/>
</dbReference>
<proteinExistence type="predicted"/>
<evidence type="ECO:0000313" key="4">
    <source>
        <dbReference type="Proteomes" id="UP001295794"/>
    </source>
</evidence>
<sequence length="240" mass="27310">SATVFVKQPAAQRRKPLPTILAIVISTWGLLCLGASYFPYRRYRLTCARFTPYILSDPVSGLVPSSHLDSQIVLVSATFELEQQKLLRQSSPSPLEDYTWIKRNDARAAPRIPIASRILRKCGLEYRCIDSVDRIRLSTSLFSRLTQAKERLVQILAMSSPMYFRLMHVLQLYHSGVQQIAVERTEGLDRSLVAACLRWRSRVLDNTTRLSGGCYLRPVVGVRAVSGTKKALLRWRMETR</sequence>
<feature type="transmembrane region" description="Helical" evidence="1">
    <location>
        <begin position="20"/>
        <end position="40"/>
    </location>
</feature>
<keyword evidence="1" id="KW-1133">Transmembrane helix</keyword>
<keyword evidence="1" id="KW-0812">Transmembrane</keyword>
<dbReference type="Proteomes" id="UP001295794">
    <property type="component" value="Unassembled WGS sequence"/>
</dbReference>
<name>A0AAD2GT48_9AGAR</name>
<dbReference type="AlphaFoldDB" id="A0AAD2GT48"/>
<keyword evidence="1" id="KW-0472">Membrane</keyword>
<evidence type="ECO:0000313" key="2">
    <source>
        <dbReference type="EMBL" id="CAK5261812.1"/>
    </source>
</evidence>
<feature type="non-terminal residue" evidence="2">
    <location>
        <position position="1"/>
    </location>
</feature>
<keyword evidence="4" id="KW-1185">Reference proteome</keyword>
<reference evidence="2" key="1">
    <citation type="submission" date="2023-11" db="EMBL/GenBank/DDBJ databases">
        <authorList>
            <person name="De Vega J J."/>
            <person name="De Vega J J."/>
        </authorList>
    </citation>
    <scope>NUCLEOTIDE SEQUENCE</scope>
</reference>